<dbReference type="CDD" id="cd05271">
    <property type="entry name" value="NDUFA9_like_SDR_a"/>
    <property type="match status" value="1"/>
</dbReference>
<evidence type="ECO:0000259" key="1">
    <source>
        <dbReference type="Pfam" id="PF13460"/>
    </source>
</evidence>
<dbReference type="PANTHER" id="PTHR12126">
    <property type="entry name" value="NADH-UBIQUINONE OXIDOREDUCTASE 39 KDA SUBUNIT-RELATED"/>
    <property type="match status" value="1"/>
</dbReference>
<dbReference type="InterPro" id="IPR036291">
    <property type="entry name" value="NAD(P)-bd_dom_sf"/>
</dbReference>
<comment type="caution">
    <text evidence="2">The sequence shown here is derived from an EMBL/GenBank/DDBJ whole genome shotgun (WGS) entry which is preliminary data.</text>
</comment>
<sequence length="316" mass="34197">MAQGGKLQDKLIVLFGGSGFLGNYVAQSLIDRGARLRIASRHPEDAFSLKPLANLGQLQFARCDLLNEQSVERCLAGAHGVVNMVGAFGGSMELLMGDAAGRLAAKAKEAGARSFVQISALAADPNGEAEYARAKAKGERLIRDAFPEATILRPPVLFGKDDEFVNMFAGLISTFPVLPVFAPDAKLQLLYVDDAAEAVTVALADAEVHGGNTYEIAGPKAVTMMELNRMIAAAQRRDRHFIPLPDSVSKLFAMMPGTPMSTDQWLMLKDGDVPSGAHPGIEKLGIEPRPLDLFLDKWMVRYRKHGRFSEKGDYAL</sequence>
<accession>A0A850H3R3</accession>
<dbReference type="GO" id="GO:0044877">
    <property type="term" value="F:protein-containing complex binding"/>
    <property type="evidence" value="ECO:0007669"/>
    <property type="project" value="TreeGrafter"/>
</dbReference>
<feature type="domain" description="NAD(P)-binding" evidence="1">
    <location>
        <begin position="16"/>
        <end position="158"/>
    </location>
</feature>
<dbReference type="PANTHER" id="PTHR12126:SF11">
    <property type="entry name" value="NADH DEHYDROGENASE [UBIQUINONE] 1 ALPHA SUBCOMPLEX SUBUNIT 9, MITOCHONDRIAL"/>
    <property type="match status" value="1"/>
</dbReference>
<dbReference type="SUPFAM" id="SSF51735">
    <property type="entry name" value="NAD(P)-binding Rossmann-fold domains"/>
    <property type="match status" value="1"/>
</dbReference>
<dbReference type="InterPro" id="IPR051207">
    <property type="entry name" value="ComplexI_NDUFA9_subunit"/>
</dbReference>
<protein>
    <submittedName>
        <fullName evidence="2">Complex I NDUFA9 subunit family protein</fullName>
    </submittedName>
</protein>
<organism evidence="2 3">
    <name type="scientific">Qipengyuania atrilutea</name>
    <dbReference type="NCBI Taxonomy" id="2744473"/>
    <lineage>
        <taxon>Bacteria</taxon>
        <taxon>Pseudomonadati</taxon>
        <taxon>Pseudomonadota</taxon>
        <taxon>Alphaproteobacteria</taxon>
        <taxon>Sphingomonadales</taxon>
        <taxon>Erythrobacteraceae</taxon>
        <taxon>Qipengyuania</taxon>
    </lineage>
</organism>
<dbReference type="EMBL" id="JABWGV010000003">
    <property type="protein sequence ID" value="NVD45230.1"/>
    <property type="molecule type" value="Genomic_DNA"/>
</dbReference>
<gene>
    <name evidence="2" type="ORF">HUV48_09405</name>
</gene>
<name>A0A850H3R3_9SPHN</name>
<proteinExistence type="predicted"/>
<dbReference type="Proteomes" id="UP000561438">
    <property type="component" value="Unassembled WGS sequence"/>
</dbReference>
<dbReference type="AlphaFoldDB" id="A0A850H3R3"/>
<keyword evidence="3" id="KW-1185">Reference proteome</keyword>
<dbReference type="RefSeq" id="WP_176267532.1">
    <property type="nucleotide sequence ID" value="NZ_JABWGV010000003.1"/>
</dbReference>
<dbReference type="Pfam" id="PF13460">
    <property type="entry name" value="NAD_binding_10"/>
    <property type="match status" value="1"/>
</dbReference>
<dbReference type="Gene3D" id="3.40.50.720">
    <property type="entry name" value="NAD(P)-binding Rossmann-like Domain"/>
    <property type="match status" value="1"/>
</dbReference>
<evidence type="ECO:0000313" key="2">
    <source>
        <dbReference type="EMBL" id="NVD45230.1"/>
    </source>
</evidence>
<evidence type="ECO:0000313" key="3">
    <source>
        <dbReference type="Proteomes" id="UP000561438"/>
    </source>
</evidence>
<reference evidence="2 3" key="1">
    <citation type="submission" date="2020-06" db="EMBL/GenBank/DDBJ databases">
        <title>Altererythrobacter sp. HHU K3-1.</title>
        <authorList>
            <person name="Zhang D."/>
            <person name="Xue H."/>
        </authorList>
    </citation>
    <scope>NUCLEOTIDE SEQUENCE [LARGE SCALE GENOMIC DNA]</scope>
    <source>
        <strain evidence="2 3">HHU K3-1</strain>
    </source>
</reference>
<dbReference type="InterPro" id="IPR016040">
    <property type="entry name" value="NAD(P)-bd_dom"/>
</dbReference>